<evidence type="ECO:0000259" key="3">
    <source>
        <dbReference type="Pfam" id="PF23788"/>
    </source>
</evidence>
<proteinExistence type="predicted"/>
<dbReference type="PhylomeDB" id="T1JH47"/>
<dbReference type="AlphaFoldDB" id="T1JH47"/>
<dbReference type="eggNOG" id="ENOG502QTNC">
    <property type="taxonomic scope" value="Eukaryota"/>
</dbReference>
<dbReference type="Pfam" id="PF23723">
    <property type="entry name" value="TPR_EDRF1"/>
    <property type="match status" value="1"/>
</dbReference>
<name>T1JH47_STRMM</name>
<keyword evidence="5" id="KW-1185">Reference proteome</keyword>
<feature type="region of interest" description="Disordered" evidence="1">
    <location>
        <begin position="481"/>
        <end position="508"/>
    </location>
</feature>
<evidence type="ECO:0000313" key="5">
    <source>
        <dbReference type="Proteomes" id="UP000014500"/>
    </source>
</evidence>
<dbReference type="EnsemblMetazoa" id="SMAR013177-RA">
    <property type="protein sequence ID" value="SMAR013177-PA"/>
    <property type="gene ID" value="SMAR013177"/>
</dbReference>
<dbReference type="EMBL" id="JH432222">
    <property type="status" value="NOT_ANNOTATED_CDS"/>
    <property type="molecule type" value="Genomic_DNA"/>
</dbReference>
<evidence type="ECO:0000256" key="1">
    <source>
        <dbReference type="SAM" id="MobiDB-lite"/>
    </source>
</evidence>
<dbReference type="Proteomes" id="UP000014500">
    <property type="component" value="Unassembled WGS sequence"/>
</dbReference>
<dbReference type="PANTHER" id="PTHR15000:SF1">
    <property type="entry name" value="ERYTHROID DIFFERENTIATION-RELATED FACTOR 1"/>
    <property type="match status" value="1"/>
</dbReference>
<feature type="domain" description="EDRF1 N-terminal" evidence="3">
    <location>
        <begin position="227"/>
        <end position="495"/>
    </location>
</feature>
<dbReference type="InterPro" id="IPR056582">
    <property type="entry name" value="EDRF1_N"/>
</dbReference>
<dbReference type="Pfam" id="PF23788">
    <property type="entry name" value="EDRF1_N"/>
    <property type="match status" value="2"/>
</dbReference>
<dbReference type="OMA" id="HTSDICK"/>
<dbReference type="PANTHER" id="PTHR15000">
    <property type="entry name" value="ERYTHROID DIFFERENTIATION-RELATED FACTOR 1"/>
    <property type="match status" value="1"/>
</dbReference>
<reference evidence="5" key="1">
    <citation type="submission" date="2011-05" db="EMBL/GenBank/DDBJ databases">
        <authorList>
            <person name="Richards S.R."/>
            <person name="Qu J."/>
            <person name="Jiang H."/>
            <person name="Jhangiani S.N."/>
            <person name="Agravi P."/>
            <person name="Goodspeed R."/>
            <person name="Gross S."/>
            <person name="Mandapat C."/>
            <person name="Jackson L."/>
            <person name="Mathew T."/>
            <person name="Pu L."/>
            <person name="Thornton R."/>
            <person name="Saada N."/>
            <person name="Wilczek-Boney K.B."/>
            <person name="Lee S."/>
            <person name="Kovar C."/>
            <person name="Wu Y."/>
            <person name="Scherer S.E."/>
            <person name="Worley K.C."/>
            <person name="Muzny D.M."/>
            <person name="Gibbs R."/>
        </authorList>
    </citation>
    <scope>NUCLEOTIDE SEQUENCE</scope>
    <source>
        <strain evidence="5">Brora</strain>
    </source>
</reference>
<evidence type="ECO:0000313" key="4">
    <source>
        <dbReference type="EnsemblMetazoa" id="SMAR013177-PA"/>
    </source>
</evidence>
<feature type="domain" description="EDRF1 TPR repeats region" evidence="2">
    <location>
        <begin position="777"/>
        <end position="877"/>
    </location>
</feature>
<organism evidence="4 5">
    <name type="scientific">Strigamia maritima</name>
    <name type="common">European centipede</name>
    <name type="synonym">Geophilus maritimus</name>
    <dbReference type="NCBI Taxonomy" id="126957"/>
    <lineage>
        <taxon>Eukaryota</taxon>
        <taxon>Metazoa</taxon>
        <taxon>Ecdysozoa</taxon>
        <taxon>Arthropoda</taxon>
        <taxon>Myriapoda</taxon>
        <taxon>Chilopoda</taxon>
        <taxon>Pleurostigmophora</taxon>
        <taxon>Geophilomorpha</taxon>
        <taxon>Linotaeniidae</taxon>
        <taxon>Strigamia</taxon>
    </lineage>
</organism>
<protein>
    <recommendedName>
        <fullName evidence="6">Erythroid differentiation-related factor 1</fullName>
    </recommendedName>
</protein>
<accession>T1JH47</accession>
<feature type="region of interest" description="Disordered" evidence="1">
    <location>
        <begin position="1"/>
        <end position="23"/>
    </location>
</feature>
<dbReference type="STRING" id="126957.T1JH47"/>
<evidence type="ECO:0008006" key="6">
    <source>
        <dbReference type="Google" id="ProtNLM"/>
    </source>
</evidence>
<dbReference type="HOGENOM" id="CLU_008729_0_0_1"/>
<dbReference type="GO" id="GO:0045893">
    <property type="term" value="P:positive regulation of DNA-templated transcription"/>
    <property type="evidence" value="ECO:0007669"/>
    <property type="project" value="TreeGrafter"/>
</dbReference>
<dbReference type="InterPro" id="IPR056583">
    <property type="entry name" value="EDRF1_TPR"/>
</dbReference>
<feature type="domain" description="EDRF1 N-terminal" evidence="3">
    <location>
        <begin position="24"/>
        <end position="204"/>
    </location>
</feature>
<reference evidence="4" key="2">
    <citation type="submission" date="2015-02" db="UniProtKB">
        <authorList>
            <consortium name="EnsemblMetazoa"/>
        </authorList>
    </citation>
    <scope>IDENTIFICATION</scope>
</reference>
<evidence type="ECO:0000259" key="2">
    <source>
        <dbReference type="Pfam" id="PF23723"/>
    </source>
</evidence>
<sequence length="897" mass="102860">MEPLKDGESSESTDRIKDDPDEKNVKSTAIVKFAAVQAPAMYAELQSNTDLNLPPANWLRKVQCLGGYGTLDINTRNEFSSFHMANNFPDCIGEVDVVSAAENIKKLLKIPYSKAQVSMLIHRIGKTILVDEFDIHKHLLRTSEDDLQWLKKFYFEHVLQSLRLKEKAFPRKNKSRYHLQHKSMFSKFLYHSIADYTETSNYSEDSDSSLLINSQQFSEQIRINEEEEEEEQEDAQTLYGEHKFLRDVLWTFEDITMLIGTDMPIFGGGKRPCVSLRLRDKNKPINILTGLDYWLDNLMCNVPEIMMCYHLDGIVQQYELLKTEDIPKLNNNCNFSPKVIKDVAQNILSFLKSNATKTGHTYWLFKGKDDDVIKLYDLTTLCLDNMMEGQGQNPFAIHVAMLFYTLARNLHGQPDLSNKNRANMHFFLEKCIRMLEDAGTQPQVRHKLLIASAQFLLADLLVKGFAEDFSIEFVMEESNLNSHSSDESSDDNSSNQSPSVEVESLRKANRIRGDVNDNALVTRKLTDDPTERCLLALEHIFKGLDLINENPAGRGTPLYDEKIQSRLAKPFQAIPLKYSSLASSKSKKYSDKTQIKGRYNCGRGENKCWISLSHQPNCPQANVPWQVNYKLHLLEKGGIILCFLAERAFSLNHRGIALRYLQMIFMCLEGIEAISATCEGFKVDSSLLPNALGLTGDVHYMLAKFHQNETLYVEEFEHLPDGWEILSASIPKQDLCFTSYEPFWVIRKSVEEHLFVGTQCYEEALFYTENDEEIKRLKKRHGNALNDLGVMYMNNAKTLFEEKGLLTSKVRTLYKKSCDYLSAGVDTFKSIGDQTNVALLSSNLGHLMRLCAHSETSPNGERRKEFSTQERRYFQKVSMELKDKKKLLISRTFFFEQ</sequence>